<evidence type="ECO:0000259" key="15">
    <source>
        <dbReference type="PROSITE" id="PS51358"/>
    </source>
</evidence>
<dbReference type="GO" id="GO:0046872">
    <property type="term" value="F:metal ion binding"/>
    <property type="evidence" value="ECO:0007669"/>
    <property type="project" value="UniProtKB-KW"/>
</dbReference>
<dbReference type="InterPro" id="IPR006086">
    <property type="entry name" value="XPG-I_dom"/>
</dbReference>
<feature type="compositionally biased region" description="Basic and acidic residues" evidence="14">
    <location>
        <begin position="1658"/>
        <end position="1676"/>
    </location>
</feature>
<dbReference type="PANTHER" id="PTHR10894:SF0">
    <property type="entry name" value="NUCLEOLAR PROTEIN 56"/>
    <property type="match status" value="1"/>
</dbReference>
<dbReference type="Gene3D" id="1.10.150.20">
    <property type="entry name" value="5' to 3' exonuclease, C-terminal subdomain"/>
    <property type="match status" value="1"/>
</dbReference>
<dbReference type="EMBL" id="MDYQ01000061">
    <property type="protein sequence ID" value="PRP84525.1"/>
    <property type="molecule type" value="Genomic_DNA"/>
</dbReference>
<evidence type="ECO:0000256" key="13">
    <source>
        <dbReference type="ARBA" id="ARBA00040742"/>
    </source>
</evidence>
<feature type="compositionally biased region" description="Basic and acidic residues" evidence="14">
    <location>
        <begin position="1033"/>
        <end position="1072"/>
    </location>
</feature>
<feature type="compositionally biased region" description="Basic and acidic residues" evidence="14">
    <location>
        <begin position="1080"/>
        <end position="1101"/>
    </location>
</feature>
<dbReference type="Gene3D" id="1.10.287.4070">
    <property type="match status" value="1"/>
</dbReference>
<dbReference type="CDD" id="cd09904">
    <property type="entry name" value="H3TH_XPG"/>
    <property type="match status" value="1"/>
</dbReference>
<evidence type="ECO:0000256" key="2">
    <source>
        <dbReference type="ARBA" id="ARBA00004604"/>
    </source>
</evidence>
<feature type="compositionally biased region" description="Basic and acidic residues" evidence="14">
    <location>
        <begin position="1582"/>
        <end position="1593"/>
    </location>
</feature>
<dbReference type="Pfam" id="PF00752">
    <property type="entry name" value="XPG_N"/>
    <property type="match status" value="1"/>
</dbReference>
<dbReference type="InterPro" id="IPR008918">
    <property type="entry name" value="HhH2"/>
</dbReference>
<dbReference type="SUPFAM" id="SSF47807">
    <property type="entry name" value="5' to 3' exonuclease, C-terminal subdomain"/>
    <property type="match status" value="1"/>
</dbReference>
<feature type="region of interest" description="Disordered" evidence="14">
    <location>
        <begin position="100"/>
        <end position="159"/>
    </location>
</feature>
<dbReference type="Gene3D" id="1.10.246.90">
    <property type="entry name" value="Nop domain"/>
    <property type="match status" value="1"/>
</dbReference>
<evidence type="ECO:0000256" key="9">
    <source>
        <dbReference type="ARBA" id="ARBA00022801"/>
    </source>
</evidence>
<keyword evidence="8" id="KW-0227">DNA damage</keyword>
<keyword evidence="17" id="KW-1185">Reference proteome</keyword>
<feature type="compositionally biased region" description="Basic and acidic residues" evidence="14">
    <location>
        <begin position="534"/>
        <end position="580"/>
    </location>
</feature>
<dbReference type="GO" id="GO:0006289">
    <property type="term" value="P:nucleotide-excision repair"/>
    <property type="evidence" value="ECO:0007669"/>
    <property type="project" value="InterPro"/>
</dbReference>
<comment type="cofactor">
    <cofactor evidence="1">
        <name>Mg(2+)</name>
        <dbReference type="ChEBI" id="CHEBI:18420"/>
    </cofactor>
</comment>
<dbReference type="FunFam" id="1.10.287.4070:FF:000002">
    <property type="entry name" value="Nucleolar protein 56"/>
    <property type="match status" value="1"/>
</dbReference>
<dbReference type="GO" id="GO:0032040">
    <property type="term" value="C:small-subunit processome"/>
    <property type="evidence" value="ECO:0007669"/>
    <property type="project" value="InterPro"/>
</dbReference>
<dbReference type="InterPro" id="IPR006085">
    <property type="entry name" value="XPG_DNA_repair_N"/>
</dbReference>
<comment type="subcellular location">
    <subcellularLocation>
        <location evidence="2">Nucleus</location>
        <location evidence="2">Nucleolus</location>
    </subcellularLocation>
</comment>
<feature type="compositionally biased region" description="Polar residues" evidence="14">
    <location>
        <begin position="381"/>
        <end position="397"/>
    </location>
</feature>
<dbReference type="GO" id="GO:0031428">
    <property type="term" value="C:box C/D methylation guide snoRNP complex"/>
    <property type="evidence" value="ECO:0007669"/>
    <property type="project" value="InterPro"/>
</dbReference>
<sequence length="1690" mass="193146">MGVKKLWEILAPAGRNVLLESLAHKRLAIDTSIWLVSLEHTYQDDTGNFNGTAALRGLFYRICKMLFFNAKPVFVFDGASHPLKSRTLVKYALPIEVFTPSGTQEEEAESHITESDQKTGPQDDQMLNTKMKELDNKQKKGSTKDNTKKVDQGGDDDIVFVKEDNKSNPVDLSQEDYSFPGDFGEDYRENSPATRIIDTRIPEEQLQKIIDSSDGDGGIFDLLPDNIDKEAFLSLPVDLQIETLSGIKHSIKEQMKGKTKRIIQKKHVSPVNISKLQINNLLSTGKINRKIRQVKNGLMSPSQDTDGQRVISESGTQYFLSTPDKEVRSNDFSTPPSTDERSAEKFREIFGDSPLSTTDEAPNTDGRSLSRQLFGSKRKNQNQSAASNQTPLSSQKKTPYIIDVDEPRKRRKSGGQVIDISDDTSTPIKPVKLVFDLESDEEKKEKKEENYTHREEEMREGGGFIGDEGDEENMGGGFIVDEEEGEAAPGGFLPEEEEEREEKREPEKEEEEEKEEEDDGTMGGFIPEEEENDHNEGEKIQTYKEERGDHEKRQQVEEKVKEEEEREKVRREEEEKKEEVESSEDEMEVVIAEPAPNLTPVPKKEEIIDISSSEEPEPEFGENLLAVPISPAPMEYPPVHLSREPFEDLEMQDPRDAALLTQDINNNNNHASSTIDVNDMREYGFAEDDTHYPVRRVQPSDLTEDLEDVDLFLDPEMDPYKLMELEAKMLSRDQRSSQKEKQIKSVFGEIVGDCQELMHHFGVPYVMAPYEAESQCAYLQSRGLVDGIVTDDSDVFLFGGDHIYRNIFRRDKYVEVYHVNDITREVGIDRLGMIQLCMLLGGDYNEGIRHIGLVSAMEILHAFGNKDDALVKFKDFIEGGDMPSEPGVSSEKEKKERKMMREAREKIAKLRSRIHLPSEFPNTEVIQAYLDPDVDHSLESFEWNRPNLDQLRSFASRRFGWDREKTDQVLLPVLEKFDEKRNEQTSITSYFAREGKLDTDKMSSRVLKVIGSMTGKSMPIPNQKKRRNTKKKKIDDGDKEEGKKEEEKEEKEKEKEEKEKEKKEEKKQEEKKKEKKSTKKKGEAKSTRGRKNHIDEDNTRKPKYDRGHSWLLFPIARLSLASLAFIFCASEEPNNNIMGDENFYLLFETATGFCLFQRLFGEEIGEQSKEYQESLAEASKFKKLFKLKKFGPFTSAEEALDSINSVSEGVVNETLEAFLTSNLKPSNKITVAVGEKDLASAIAELGYRSFTSSQVQEFLRGIRGHFHSFLKDLKAGDLEKAQLGLSHSYSRSKVKFNVNRVDNMIIQSINLLDQTDKDLNTFAMRCKEWYSWHFPELSKVAKDNIEFARLAKVIQNKETLSEDNLDKITSITESEERSQQVLDAARASMGQDISEFDLINIMRFADRVVELADYRTRLHHYLIEKMHNVAPNLTALVGEQIGARLISGAGSLTNLAKMPASTVQILGAEKALFRALKARTNTPKYGMIFNSSFIGKASAKNKGRISRYLANKCSFASRIDAFSDKNTEKFGERLKQQVEDRLKFFDTGVAPAKNVDVMAEVHKELKKEGFYDEEEKGKKRSRSETPKKAKKDDSDDDEEEKPKKKEKKKAKKDESEEEEEKPKKKEEKKKAKKAESDDEEEKPKKKKSKKEESESEEEKPKKKKEEKPKKKAKKEDSSDEEEEKPKKKKK</sequence>
<comment type="similarity">
    <text evidence="3">Belongs to the XPG/RAD2 endonuclease family. XPG subfamily.</text>
</comment>
<dbReference type="GO" id="GO:0030515">
    <property type="term" value="F:snoRNA binding"/>
    <property type="evidence" value="ECO:0007669"/>
    <property type="project" value="InterPro"/>
</dbReference>
<feature type="compositionally biased region" description="Basic and acidic residues" evidence="14">
    <location>
        <begin position="1620"/>
        <end position="1635"/>
    </location>
</feature>
<dbReference type="InterPro" id="IPR001044">
    <property type="entry name" value="XPG/Rad2_eukaryotes"/>
</dbReference>
<feature type="compositionally biased region" description="Basic and acidic residues" evidence="14">
    <location>
        <begin position="441"/>
        <end position="460"/>
    </location>
</feature>
<dbReference type="Pfam" id="PF01798">
    <property type="entry name" value="Nop"/>
    <property type="match status" value="1"/>
</dbReference>
<keyword evidence="10" id="KW-0460">Magnesium</keyword>
<keyword evidence="7" id="KW-0479">Metal-binding</keyword>
<dbReference type="InterPro" id="IPR012974">
    <property type="entry name" value="NOP58/56_N"/>
</dbReference>
<dbReference type="GO" id="GO:0004519">
    <property type="term" value="F:endonuclease activity"/>
    <property type="evidence" value="ECO:0007669"/>
    <property type="project" value="InterPro"/>
</dbReference>
<dbReference type="SUPFAM" id="SSF89124">
    <property type="entry name" value="Nop domain"/>
    <property type="match status" value="1"/>
</dbReference>
<dbReference type="SMART" id="SM00279">
    <property type="entry name" value="HhH2"/>
    <property type="match status" value="1"/>
</dbReference>
<gene>
    <name evidence="16" type="ORF">PROFUN_05860</name>
</gene>
<dbReference type="InterPro" id="IPR042239">
    <property type="entry name" value="Nop_C"/>
</dbReference>
<feature type="region of interest" description="Disordered" evidence="14">
    <location>
        <begin position="315"/>
        <end position="603"/>
    </location>
</feature>
<dbReference type="GO" id="GO:0016788">
    <property type="term" value="F:hydrolase activity, acting on ester bonds"/>
    <property type="evidence" value="ECO:0007669"/>
    <property type="project" value="InterPro"/>
</dbReference>
<dbReference type="InterPro" id="IPR019974">
    <property type="entry name" value="XPG_CS"/>
</dbReference>
<dbReference type="PRINTS" id="PR00066">
    <property type="entry name" value="XRODRMPGMNTG"/>
</dbReference>
<evidence type="ECO:0000313" key="17">
    <source>
        <dbReference type="Proteomes" id="UP000241769"/>
    </source>
</evidence>
<feature type="domain" description="Nop" evidence="15">
    <location>
        <begin position="1429"/>
        <end position="1547"/>
    </location>
</feature>
<evidence type="ECO:0000256" key="5">
    <source>
        <dbReference type="ARBA" id="ARBA00022517"/>
    </source>
</evidence>
<feature type="compositionally biased region" description="Polar residues" evidence="14">
    <location>
        <begin position="118"/>
        <end position="128"/>
    </location>
</feature>
<feature type="compositionally biased region" description="Basic residues" evidence="14">
    <location>
        <begin position="1023"/>
        <end position="1032"/>
    </location>
</feature>
<dbReference type="PROSITE" id="PS51358">
    <property type="entry name" value="NOP"/>
    <property type="match status" value="1"/>
</dbReference>
<reference evidence="16 17" key="1">
    <citation type="journal article" date="2018" name="Genome Biol. Evol.">
        <title>Multiple Roots of Fruiting Body Formation in Amoebozoa.</title>
        <authorList>
            <person name="Hillmann F."/>
            <person name="Forbes G."/>
            <person name="Novohradska S."/>
            <person name="Ferling I."/>
            <person name="Riege K."/>
            <person name="Groth M."/>
            <person name="Westermann M."/>
            <person name="Marz M."/>
            <person name="Spaller T."/>
            <person name="Winckler T."/>
            <person name="Schaap P."/>
            <person name="Glockner G."/>
        </authorList>
    </citation>
    <scope>NUCLEOTIDE SEQUENCE [LARGE SCALE GENOMIC DNA]</scope>
    <source>
        <strain evidence="16 17">Jena</strain>
    </source>
</reference>
<dbReference type="InterPro" id="IPR002687">
    <property type="entry name" value="Nop_dom"/>
</dbReference>
<dbReference type="SUPFAM" id="SSF88723">
    <property type="entry name" value="PIN domain-like"/>
    <property type="match status" value="1"/>
</dbReference>
<dbReference type="Proteomes" id="UP000241769">
    <property type="component" value="Unassembled WGS sequence"/>
</dbReference>
<dbReference type="InterPro" id="IPR012976">
    <property type="entry name" value="NOSIC"/>
</dbReference>
<accession>A0A2P6NKN0</accession>
<evidence type="ECO:0000256" key="6">
    <source>
        <dbReference type="ARBA" id="ARBA00022722"/>
    </source>
</evidence>
<feature type="compositionally biased region" description="Basic and acidic residues" evidence="14">
    <location>
        <begin position="130"/>
        <end position="152"/>
    </location>
</feature>
<evidence type="ECO:0000256" key="10">
    <source>
        <dbReference type="ARBA" id="ARBA00022842"/>
    </source>
</evidence>
<evidence type="ECO:0000256" key="3">
    <source>
        <dbReference type="ARBA" id="ARBA00005283"/>
    </source>
</evidence>
<dbReference type="PRINTS" id="PR00853">
    <property type="entry name" value="XPGRADSUPER"/>
</dbReference>
<protein>
    <recommendedName>
        <fullName evidence="13">Nucleolar protein 56</fullName>
    </recommendedName>
</protein>
<keyword evidence="6" id="KW-0540">Nuclease</keyword>
<feature type="region of interest" description="Disordered" evidence="14">
    <location>
        <begin position="1010"/>
        <end position="1101"/>
    </location>
</feature>
<dbReference type="Pfam" id="PF00867">
    <property type="entry name" value="XPG_I"/>
    <property type="match status" value="1"/>
</dbReference>
<evidence type="ECO:0000256" key="14">
    <source>
        <dbReference type="SAM" id="MobiDB-lite"/>
    </source>
</evidence>
<dbReference type="Gene3D" id="3.40.50.1010">
    <property type="entry name" value="5'-nuclease"/>
    <property type="match status" value="2"/>
</dbReference>
<dbReference type="SMART" id="SM00931">
    <property type="entry name" value="NOSIC"/>
    <property type="match status" value="1"/>
</dbReference>
<dbReference type="GO" id="GO:0042254">
    <property type="term" value="P:ribosome biogenesis"/>
    <property type="evidence" value="ECO:0007669"/>
    <property type="project" value="UniProtKB-KW"/>
</dbReference>
<organism evidence="16 17">
    <name type="scientific">Planoprotostelium fungivorum</name>
    <dbReference type="NCBI Taxonomy" id="1890364"/>
    <lineage>
        <taxon>Eukaryota</taxon>
        <taxon>Amoebozoa</taxon>
        <taxon>Evosea</taxon>
        <taxon>Variosea</taxon>
        <taxon>Cavosteliida</taxon>
        <taxon>Cavosteliaceae</taxon>
        <taxon>Planoprotostelium</taxon>
    </lineage>
</organism>
<dbReference type="InParanoid" id="A0A2P6NKN0"/>
<dbReference type="OrthoDB" id="6780543at2759"/>
<dbReference type="FunFam" id="1.10.246.90:FF:000001">
    <property type="entry name" value="Nucleolar protein 56"/>
    <property type="match status" value="1"/>
</dbReference>
<feature type="compositionally biased region" description="Polar residues" evidence="14">
    <location>
        <begin position="354"/>
        <end position="373"/>
    </location>
</feature>
<dbReference type="SMART" id="SM00485">
    <property type="entry name" value="XPGN"/>
    <property type="match status" value="1"/>
</dbReference>
<comment type="similarity">
    <text evidence="4">Belongs to the NOP5/NOP56 family.</text>
</comment>
<keyword evidence="5" id="KW-0690">Ribosome biogenesis</keyword>
<dbReference type="PROSITE" id="PS00842">
    <property type="entry name" value="XPG_2"/>
    <property type="match status" value="1"/>
</dbReference>
<dbReference type="InterPro" id="IPR045056">
    <property type="entry name" value="Nop56/Nop58"/>
</dbReference>
<dbReference type="SMART" id="SM00484">
    <property type="entry name" value="XPGI"/>
    <property type="match status" value="1"/>
</dbReference>
<keyword evidence="9" id="KW-0378">Hydrolase</keyword>
<dbReference type="PANTHER" id="PTHR10894">
    <property type="entry name" value="NUCLEOLAR PROTEIN 5 NUCLEOLAR PROTEIN NOP5 NOP58"/>
    <property type="match status" value="1"/>
</dbReference>
<keyword evidence="11" id="KW-0234">DNA repair</keyword>
<dbReference type="Pfam" id="PF08156">
    <property type="entry name" value="NOP5NT"/>
    <property type="match status" value="1"/>
</dbReference>
<feature type="region of interest" description="Disordered" evidence="14">
    <location>
        <begin position="1571"/>
        <end position="1690"/>
    </location>
</feature>
<proteinExistence type="inferred from homology"/>
<dbReference type="CDD" id="cd09868">
    <property type="entry name" value="PIN_XPG_RAD2"/>
    <property type="match status" value="2"/>
</dbReference>
<dbReference type="GO" id="GO:0003697">
    <property type="term" value="F:single-stranded DNA binding"/>
    <property type="evidence" value="ECO:0007669"/>
    <property type="project" value="InterPro"/>
</dbReference>
<dbReference type="InterPro" id="IPR036070">
    <property type="entry name" value="Nop_dom_sf"/>
</dbReference>
<evidence type="ECO:0000256" key="1">
    <source>
        <dbReference type="ARBA" id="ARBA00001946"/>
    </source>
</evidence>
<name>A0A2P6NKN0_9EUKA</name>
<dbReference type="InterPro" id="IPR006084">
    <property type="entry name" value="XPG/Rad2"/>
</dbReference>
<keyword evidence="12" id="KW-0539">Nucleus</keyword>
<evidence type="ECO:0000256" key="11">
    <source>
        <dbReference type="ARBA" id="ARBA00023204"/>
    </source>
</evidence>
<dbReference type="InterPro" id="IPR036279">
    <property type="entry name" value="5-3_exonuclease_C_sf"/>
</dbReference>
<evidence type="ECO:0000256" key="7">
    <source>
        <dbReference type="ARBA" id="ARBA00022723"/>
    </source>
</evidence>
<evidence type="ECO:0000313" key="16">
    <source>
        <dbReference type="EMBL" id="PRP84525.1"/>
    </source>
</evidence>
<dbReference type="STRING" id="1890364.A0A2P6NKN0"/>
<comment type="caution">
    <text evidence="16">The sequence shown here is derived from an EMBL/GenBank/DDBJ whole genome shotgun (WGS) entry which is preliminary data.</text>
</comment>
<evidence type="ECO:0000256" key="4">
    <source>
        <dbReference type="ARBA" id="ARBA00009211"/>
    </source>
</evidence>
<feature type="compositionally biased region" description="Acidic residues" evidence="14">
    <location>
        <begin position="508"/>
        <end position="520"/>
    </location>
</feature>
<evidence type="ECO:0000256" key="12">
    <source>
        <dbReference type="ARBA" id="ARBA00023242"/>
    </source>
</evidence>
<feature type="compositionally biased region" description="Basic and acidic residues" evidence="14">
    <location>
        <begin position="338"/>
        <end position="350"/>
    </location>
</feature>
<evidence type="ECO:0000256" key="8">
    <source>
        <dbReference type="ARBA" id="ARBA00022763"/>
    </source>
</evidence>
<feature type="region of interest" description="Disordered" evidence="14">
    <location>
        <begin position="169"/>
        <end position="188"/>
    </location>
</feature>
<dbReference type="InterPro" id="IPR029060">
    <property type="entry name" value="PIN-like_dom_sf"/>
</dbReference>